<sequence>MLGLALGVAVWSARGAATSAARAAVYPDHPITIVVTFPPGGGTDLLARKIGAALAEDIGQPVVVENRPGASGNIGARAVAQAAPDGYTLLMVNSSFAITPGVFSKLDFSPEQDFAAVINVAFVPSVIVTRGDAGFTDLPAVLARDPAGTTVPYASCGNGTPQHLAGEMLRLRSGAPLQQVPYKGCGPALTDVLSGHVPLGIVTASSAVPFIESGRLRALAVSSAERSLLLPEVPAVAEFDMAGYELNQWHGLLAPAGTPPEVIDRLNAAVAAIMARPGLRNHLLDLGFAPTASSAAEFDRLVRADIARFTALTQSLGLRVD</sequence>
<reference evidence="2 3" key="1">
    <citation type="submission" date="2017-05" db="EMBL/GenBank/DDBJ databases">
        <title>Complete and WGS of Bordetella genogroups.</title>
        <authorList>
            <person name="Spilker T."/>
            <person name="LiPuma J."/>
        </authorList>
    </citation>
    <scope>NUCLEOTIDE SEQUENCE [LARGE SCALE GENOMIC DNA]</scope>
    <source>
        <strain evidence="2 3">AU10456</strain>
    </source>
</reference>
<dbReference type="PIRSF" id="PIRSF017082">
    <property type="entry name" value="YflP"/>
    <property type="match status" value="1"/>
</dbReference>
<evidence type="ECO:0000313" key="3">
    <source>
        <dbReference type="Proteomes" id="UP000216913"/>
    </source>
</evidence>
<dbReference type="EMBL" id="NEVP01000001">
    <property type="protein sequence ID" value="OZI55704.1"/>
    <property type="molecule type" value="Genomic_DNA"/>
</dbReference>
<dbReference type="Gene3D" id="3.40.190.150">
    <property type="entry name" value="Bordetella uptake gene, domain 1"/>
    <property type="match status" value="1"/>
</dbReference>
<gene>
    <name evidence="2" type="ORF">CAL25_04135</name>
</gene>
<dbReference type="InterPro" id="IPR042100">
    <property type="entry name" value="Bug_dom1"/>
</dbReference>
<proteinExistence type="inferred from homology"/>
<comment type="caution">
    <text evidence="2">The sequence shown here is derived from an EMBL/GenBank/DDBJ whole genome shotgun (WGS) entry which is preliminary data.</text>
</comment>
<dbReference type="InterPro" id="IPR005064">
    <property type="entry name" value="BUG"/>
</dbReference>
<keyword evidence="3" id="KW-1185">Reference proteome</keyword>
<dbReference type="CDD" id="cd13578">
    <property type="entry name" value="PBP2_Bug27"/>
    <property type="match status" value="1"/>
</dbReference>
<protein>
    <submittedName>
        <fullName evidence="2">ABC transporter substrate-binding protein</fullName>
    </submittedName>
</protein>
<name>A0A261U163_9BORD</name>
<dbReference type="Gene3D" id="3.40.190.10">
    <property type="entry name" value="Periplasmic binding protein-like II"/>
    <property type="match status" value="1"/>
</dbReference>
<dbReference type="AlphaFoldDB" id="A0A261U163"/>
<evidence type="ECO:0000256" key="1">
    <source>
        <dbReference type="ARBA" id="ARBA00006987"/>
    </source>
</evidence>
<organism evidence="2 3">
    <name type="scientific">Bordetella genomosp. 5</name>
    <dbReference type="NCBI Taxonomy" id="1395608"/>
    <lineage>
        <taxon>Bacteria</taxon>
        <taxon>Pseudomonadati</taxon>
        <taxon>Pseudomonadota</taxon>
        <taxon>Betaproteobacteria</taxon>
        <taxon>Burkholderiales</taxon>
        <taxon>Alcaligenaceae</taxon>
        <taxon>Bordetella</taxon>
    </lineage>
</organism>
<dbReference type="Proteomes" id="UP000216913">
    <property type="component" value="Unassembled WGS sequence"/>
</dbReference>
<accession>A0A261U163</accession>
<dbReference type="PANTHER" id="PTHR42928">
    <property type="entry name" value="TRICARBOXYLATE-BINDING PROTEIN"/>
    <property type="match status" value="1"/>
</dbReference>
<dbReference type="Pfam" id="PF03401">
    <property type="entry name" value="TctC"/>
    <property type="match status" value="1"/>
</dbReference>
<dbReference type="PANTHER" id="PTHR42928:SF5">
    <property type="entry name" value="BLR1237 PROTEIN"/>
    <property type="match status" value="1"/>
</dbReference>
<dbReference type="RefSeq" id="WP_432759224.1">
    <property type="nucleotide sequence ID" value="NZ_NEVP01000001.1"/>
</dbReference>
<evidence type="ECO:0000313" key="2">
    <source>
        <dbReference type="EMBL" id="OZI55704.1"/>
    </source>
</evidence>
<comment type="similarity">
    <text evidence="1">Belongs to the UPF0065 (bug) family.</text>
</comment>
<dbReference type="SUPFAM" id="SSF53850">
    <property type="entry name" value="Periplasmic binding protein-like II"/>
    <property type="match status" value="1"/>
</dbReference>